<dbReference type="EC" id="5.4.99.-" evidence="4"/>
<dbReference type="GO" id="GO:0140098">
    <property type="term" value="F:catalytic activity, acting on RNA"/>
    <property type="evidence" value="ECO:0007669"/>
    <property type="project" value="UniProtKB-ARBA"/>
</dbReference>
<evidence type="ECO:0000256" key="2">
    <source>
        <dbReference type="ARBA" id="ARBA00010876"/>
    </source>
</evidence>
<dbReference type="SUPFAM" id="SSF55120">
    <property type="entry name" value="Pseudouridine synthase"/>
    <property type="match status" value="1"/>
</dbReference>
<dbReference type="InterPro" id="IPR020103">
    <property type="entry name" value="PsdUridine_synth_cat_dom_sf"/>
</dbReference>
<keyword evidence="4" id="KW-0413">Isomerase</keyword>
<gene>
    <name evidence="6" type="ORF">K8V56_02855</name>
</gene>
<feature type="domain" description="Pseudouridine synthase RsuA/RluA-like" evidence="5">
    <location>
        <begin position="103"/>
        <end position="256"/>
    </location>
</feature>
<comment type="caution">
    <text evidence="6">The sequence shown here is derived from an EMBL/GenBank/DDBJ whole genome shotgun (WGS) entry which is preliminary data.</text>
</comment>
<organism evidence="6 7">
    <name type="scientific">Sporosarcina psychrophila</name>
    <name type="common">Bacillus psychrophilus</name>
    <dbReference type="NCBI Taxonomy" id="1476"/>
    <lineage>
        <taxon>Bacteria</taxon>
        <taxon>Bacillati</taxon>
        <taxon>Bacillota</taxon>
        <taxon>Bacilli</taxon>
        <taxon>Bacillales</taxon>
        <taxon>Caryophanaceae</taxon>
        <taxon>Sporosarcina</taxon>
    </lineage>
</organism>
<dbReference type="GO" id="GO:0003723">
    <property type="term" value="F:RNA binding"/>
    <property type="evidence" value="ECO:0007669"/>
    <property type="project" value="InterPro"/>
</dbReference>
<dbReference type="CDD" id="cd02869">
    <property type="entry name" value="PseudoU_synth_RluA_like"/>
    <property type="match status" value="1"/>
</dbReference>
<proteinExistence type="inferred from homology"/>
<evidence type="ECO:0000259" key="5">
    <source>
        <dbReference type="Pfam" id="PF00849"/>
    </source>
</evidence>
<dbReference type="InterPro" id="IPR006225">
    <property type="entry name" value="PsdUridine_synth_RluC/D"/>
</dbReference>
<accession>A0A921FYX5</accession>
<comment type="function">
    <text evidence="4">Responsible for synthesis of pseudouridine from uracil.</text>
</comment>
<comment type="catalytic activity">
    <reaction evidence="1 4">
        <text>a uridine in RNA = a pseudouridine in RNA</text>
        <dbReference type="Rhea" id="RHEA:48348"/>
        <dbReference type="Rhea" id="RHEA-COMP:12068"/>
        <dbReference type="Rhea" id="RHEA-COMP:12069"/>
        <dbReference type="ChEBI" id="CHEBI:65314"/>
        <dbReference type="ChEBI" id="CHEBI:65315"/>
    </reaction>
</comment>
<dbReference type="GO" id="GO:0009982">
    <property type="term" value="F:pseudouridine synthase activity"/>
    <property type="evidence" value="ECO:0007669"/>
    <property type="project" value="InterPro"/>
</dbReference>
<feature type="active site" evidence="3">
    <location>
        <position position="149"/>
    </location>
</feature>
<dbReference type="Proteomes" id="UP000698173">
    <property type="component" value="Unassembled WGS sequence"/>
</dbReference>
<evidence type="ECO:0000256" key="1">
    <source>
        <dbReference type="ARBA" id="ARBA00000073"/>
    </source>
</evidence>
<dbReference type="NCBIfam" id="TIGR00005">
    <property type="entry name" value="rluA_subfam"/>
    <property type="match status" value="1"/>
</dbReference>
<evidence type="ECO:0000313" key="7">
    <source>
        <dbReference type="Proteomes" id="UP000698173"/>
    </source>
</evidence>
<evidence type="ECO:0000313" key="6">
    <source>
        <dbReference type="EMBL" id="HJF30706.1"/>
    </source>
</evidence>
<dbReference type="AlphaFoldDB" id="A0A921FYX5"/>
<reference evidence="6" key="2">
    <citation type="submission" date="2021-09" db="EMBL/GenBank/DDBJ databases">
        <authorList>
            <person name="Gilroy R."/>
        </authorList>
    </citation>
    <scope>NUCLEOTIDE SEQUENCE</scope>
    <source>
        <strain evidence="6">CHK171-7178</strain>
    </source>
</reference>
<dbReference type="Gene3D" id="3.30.2350.10">
    <property type="entry name" value="Pseudouridine synthase"/>
    <property type="match status" value="1"/>
</dbReference>
<evidence type="ECO:0000256" key="3">
    <source>
        <dbReference type="PIRSR" id="PIRSR606225-1"/>
    </source>
</evidence>
<dbReference type="GO" id="GO:0000455">
    <property type="term" value="P:enzyme-directed rRNA pseudouridine synthesis"/>
    <property type="evidence" value="ECO:0007669"/>
    <property type="project" value="TreeGrafter"/>
</dbReference>
<dbReference type="InterPro" id="IPR050188">
    <property type="entry name" value="RluA_PseudoU_synthase"/>
</dbReference>
<comment type="similarity">
    <text evidence="2 4">Belongs to the pseudouridine synthase RluA family.</text>
</comment>
<dbReference type="InterPro" id="IPR006145">
    <property type="entry name" value="PsdUridine_synth_RsuA/RluA"/>
</dbReference>
<dbReference type="Pfam" id="PF00849">
    <property type="entry name" value="PseudoU_synth_2"/>
    <property type="match status" value="1"/>
</dbReference>
<dbReference type="EMBL" id="DYWT01000046">
    <property type="protein sequence ID" value="HJF30706.1"/>
    <property type="molecule type" value="Genomic_DNA"/>
</dbReference>
<name>A0A921FYX5_SPOPS</name>
<dbReference type="PANTHER" id="PTHR21600">
    <property type="entry name" value="MITOCHONDRIAL RNA PSEUDOURIDINE SYNTHASE"/>
    <property type="match status" value="1"/>
</dbReference>
<evidence type="ECO:0000256" key="4">
    <source>
        <dbReference type="RuleBase" id="RU362028"/>
    </source>
</evidence>
<protein>
    <recommendedName>
        <fullName evidence="4">Pseudouridine synthase</fullName>
        <ecNumber evidence="4">5.4.99.-</ecNumber>
    </recommendedName>
</protein>
<sequence>MTRSLIAMYKSDGLDLRFRLIFQVDEDGILLREFLHAKGISKRTLTATKYDGGDISVNGIERTVRHPLQSGDEVVITFPPEAPSPGLVPESGHLDIIHEDETLMIVNKPAGQSTIPSRDHPTGTMANIVAGKFAEECLPTTVHVVTRLDRDTSGLICIAKNRHIHHLLSEQMINSGFNRQYVAIVEGNVQEDRFSIVQPIGRKAGSIIERIVREDGQFARTDVEVLHRAVVEGRHLTKVALTLHTGRTHQIRVHMKWAGYPLHGDDLYGGNQGLIGRQALHCAMIGFSHPLTGEKIEFSCEVPLDMKHLTNNEINQKK</sequence>
<reference evidence="6" key="1">
    <citation type="journal article" date="2021" name="PeerJ">
        <title>Extensive microbial diversity within the chicken gut microbiome revealed by metagenomics and culture.</title>
        <authorList>
            <person name="Gilroy R."/>
            <person name="Ravi A."/>
            <person name="Getino M."/>
            <person name="Pursley I."/>
            <person name="Horton D.L."/>
            <person name="Alikhan N.F."/>
            <person name="Baker D."/>
            <person name="Gharbi K."/>
            <person name="Hall N."/>
            <person name="Watson M."/>
            <person name="Adriaenssens E.M."/>
            <person name="Foster-Nyarko E."/>
            <person name="Jarju S."/>
            <person name="Secka A."/>
            <person name="Antonio M."/>
            <person name="Oren A."/>
            <person name="Chaudhuri R.R."/>
            <person name="La Ragione R."/>
            <person name="Hildebrand F."/>
            <person name="Pallen M.J."/>
        </authorList>
    </citation>
    <scope>NUCLEOTIDE SEQUENCE</scope>
    <source>
        <strain evidence="6">CHK171-7178</strain>
    </source>
</reference>
<dbReference type="PANTHER" id="PTHR21600:SF35">
    <property type="entry name" value="PSEUDOURIDINE SYNTHASE"/>
    <property type="match status" value="1"/>
</dbReference>